<keyword evidence="4" id="KW-1185">Reference proteome</keyword>
<dbReference type="GO" id="GO:0071281">
    <property type="term" value="P:cellular response to iron ion"/>
    <property type="evidence" value="ECO:0007669"/>
    <property type="project" value="TreeGrafter"/>
</dbReference>
<name>B5YF36_DICT6</name>
<dbReference type="Gene3D" id="3.40.50.1980">
    <property type="entry name" value="Nitrogenase molybdenum iron protein domain"/>
    <property type="match status" value="2"/>
</dbReference>
<proteinExistence type="predicted"/>
<dbReference type="Pfam" id="PF01497">
    <property type="entry name" value="Peripla_BP_2"/>
    <property type="match status" value="1"/>
</dbReference>
<dbReference type="PaxDb" id="309799-DICTH_1325"/>
<dbReference type="CDD" id="cd01143">
    <property type="entry name" value="YvrC"/>
    <property type="match status" value="1"/>
</dbReference>
<dbReference type="Proteomes" id="UP000001733">
    <property type="component" value="Chromosome"/>
</dbReference>
<dbReference type="FunFam" id="3.40.50.1980:FF:000055">
    <property type="entry name" value="Putative iron ABC transporter, substrate-binding protein"/>
    <property type="match status" value="1"/>
</dbReference>
<dbReference type="OrthoDB" id="9787830at2"/>
<protein>
    <submittedName>
        <fullName evidence="3">Ferric ion ABC transporter</fullName>
    </submittedName>
</protein>
<evidence type="ECO:0000313" key="3">
    <source>
        <dbReference type="EMBL" id="ACI18429.1"/>
    </source>
</evidence>
<dbReference type="RefSeq" id="WP_012547061.1">
    <property type="nucleotide sequence ID" value="NC_011297.1"/>
</dbReference>
<dbReference type="PROSITE" id="PS50983">
    <property type="entry name" value="FE_B12_PBP"/>
    <property type="match status" value="1"/>
</dbReference>
<sequence>MFNKRRLNLITIILITLLLLSFSFSKTFPIILKDDLGRTIAIKKYPERIISLAPSSTEILFAIGAGDKIVGVTDYCNYPKEALAKEKVGGFSNPNVEKIISLNPDLIVLYKSFPKEIFNQLEKNLPNTNFIVLDPKTYEDVMKDINLLGKAVGKEDEARKVYNNMLKTWLEIQKKTISIRKSPKVLFLVWNDPFISVSPSTFLGDLLRKIKAINIVENKEPEYPVLSVEFIVAKNPDIIIIGEMSGISINSILNHPLLKETNAVKNKRVYTINDDLVFRPGPRLADGLKELFKLIYPEIN</sequence>
<dbReference type="EMBL" id="CP001146">
    <property type="protein sequence ID" value="ACI18429.1"/>
    <property type="molecule type" value="Genomic_DNA"/>
</dbReference>
<feature type="domain" description="Fe/B12 periplasmic-binding" evidence="2">
    <location>
        <begin position="48"/>
        <end position="299"/>
    </location>
</feature>
<dbReference type="InterPro" id="IPR002491">
    <property type="entry name" value="ABC_transptr_periplasmic_BD"/>
</dbReference>
<reference evidence="3 4" key="1">
    <citation type="journal article" date="2014" name="Genome Announc.">
        <title>Complete Genome Sequence of the Extreme Thermophile Dictyoglomus thermophilum H-6-12.</title>
        <authorList>
            <person name="Coil D.A."/>
            <person name="Badger J.H."/>
            <person name="Forberger H.C."/>
            <person name="Riggs F."/>
            <person name="Madupu R."/>
            <person name="Fedorova N."/>
            <person name="Ward N."/>
            <person name="Robb F.T."/>
            <person name="Eisen J.A."/>
        </authorList>
    </citation>
    <scope>NUCLEOTIDE SEQUENCE [LARGE SCALE GENOMIC DNA]</scope>
    <source>
        <strain evidence="4">ATCC 35947 / DSM 3960 / H-6-12</strain>
    </source>
</reference>
<gene>
    <name evidence="3" type="ordered locus">DICTH_1325</name>
</gene>
<dbReference type="AlphaFoldDB" id="B5YF36"/>
<evidence type="ECO:0000256" key="1">
    <source>
        <dbReference type="ARBA" id="ARBA00022729"/>
    </source>
</evidence>
<dbReference type="NCBIfam" id="NF038402">
    <property type="entry name" value="TroA_like"/>
    <property type="match status" value="1"/>
</dbReference>
<dbReference type="InterPro" id="IPR050902">
    <property type="entry name" value="ABC_Transporter_SBP"/>
</dbReference>
<dbReference type="PANTHER" id="PTHR30535:SF34">
    <property type="entry name" value="MOLYBDATE-BINDING PROTEIN MOLA"/>
    <property type="match status" value="1"/>
</dbReference>
<accession>B5YF36</accession>
<dbReference type="STRING" id="309799.DICTH_1325"/>
<dbReference type="HOGENOM" id="CLU_038034_2_8_0"/>
<dbReference type="KEGG" id="dth:DICTH_1325"/>
<dbReference type="PANTHER" id="PTHR30535">
    <property type="entry name" value="VITAMIN B12-BINDING PROTEIN"/>
    <property type="match status" value="1"/>
</dbReference>
<evidence type="ECO:0000313" key="4">
    <source>
        <dbReference type="Proteomes" id="UP000001733"/>
    </source>
</evidence>
<keyword evidence="1" id="KW-0732">Signal</keyword>
<dbReference type="eggNOG" id="COG0614">
    <property type="taxonomic scope" value="Bacteria"/>
</dbReference>
<organism evidence="3 4">
    <name type="scientific">Dictyoglomus thermophilum (strain ATCC 35947 / DSM 3960 / H-6-12)</name>
    <dbReference type="NCBI Taxonomy" id="309799"/>
    <lineage>
        <taxon>Bacteria</taxon>
        <taxon>Pseudomonadati</taxon>
        <taxon>Dictyoglomota</taxon>
        <taxon>Dictyoglomia</taxon>
        <taxon>Dictyoglomales</taxon>
        <taxon>Dictyoglomaceae</taxon>
        <taxon>Dictyoglomus</taxon>
    </lineage>
</organism>
<dbReference type="SUPFAM" id="SSF53807">
    <property type="entry name" value="Helical backbone' metal receptor"/>
    <property type="match status" value="1"/>
</dbReference>
<dbReference type="InterPro" id="IPR054828">
    <property type="entry name" value="Vit_B12_bind_prot"/>
</dbReference>
<evidence type="ECO:0000259" key="2">
    <source>
        <dbReference type="PROSITE" id="PS50983"/>
    </source>
</evidence>